<dbReference type="EMBL" id="JACCCO010000003">
    <property type="protein sequence ID" value="NYF43232.1"/>
    <property type="molecule type" value="Genomic_DNA"/>
</dbReference>
<gene>
    <name evidence="1" type="ORF">HDA43_005459</name>
</gene>
<evidence type="ECO:0000313" key="2">
    <source>
        <dbReference type="Proteomes" id="UP000576393"/>
    </source>
</evidence>
<dbReference type="AlphaFoldDB" id="A0A852V0C9"/>
<evidence type="ECO:0000313" key="1">
    <source>
        <dbReference type="EMBL" id="NYF43232.1"/>
    </source>
</evidence>
<proteinExistence type="predicted"/>
<name>A0A852V0C9_9ACTN</name>
<comment type="caution">
    <text evidence="1">The sequence shown here is derived from an EMBL/GenBank/DDBJ whole genome shotgun (WGS) entry which is preliminary data.</text>
</comment>
<sequence>MNVIEPTPVHAAACETVSEHWCGRGTCPVACSDPGCSVCHPEPAGPVIVFRTRPAAAPGMPASA</sequence>
<accession>A0A852V0C9</accession>
<organism evidence="1 2">
    <name type="scientific">Streptosporangium sandarakinum</name>
    <dbReference type="NCBI Taxonomy" id="1260955"/>
    <lineage>
        <taxon>Bacteria</taxon>
        <taxon>Bacillati</taxon>
        <taxon>Actinomycetota</taxon>
        <taxon>Actinomycetes</taxon>
        <taxon>Streptosporangiales</taxon>
        <taxon>Streptosporangiaceae</taxon>
        <taxon>Streptosporangium</taxon>
    </lineage>
</organism>
<dbReference type="RefSeq" id="WP_179826640.1">
    <property type="nucleotide sequence ID" value="NZ_CP192034.1"/>
</dbReference>
<dbReference type="Proteomes" id="UP000576393">
    <property type="component" value="Unassembled WGS sequence"/>
</dbReference>
<protein>
    <submittedName>
        <fullName evidence="1">Uncharacterized protein</fullName>
    </submittedName>
</protein>
<reference evidence="1 2" key="1">
    <citation type="submission" date="2020-07" db="EMBL/GenBank/DDBJ databases">
        <title>Sequencing the genomes of 1000 actinobacteria strains.</title>
        <authorList>
            <person name="Klenk H.-P."/>
        </authorList>
    </citation>
    <scope>NUCLEOTIDE SEQUENCE [LARGE SCALE GENOMIC DNA]</scope>
    <source>
        <strain evidence="1 2">DSM 45763</strain>
    </source>
</reference>
<keyword evidence="2" id="KW-1185">Reference proteome</keyword>